<feature type="region of interest" description="Disordered" evidence="1">
    <location>
        <begin position="417"/>
        <end position="452"/>
    </location>
</feature>
<dbReference type="AlphaFoldDB" id="A0AAV4Y3I5"/>
<feature type="domain" description="Rho GTPase-activating protein pG1 and pG2" evidence="2">
    <location>
        <begin position="132"/>
        <end position="197"/>
    </location>
</feature>
<dbReference type="EMBL" id="BPLR01001305">
    <property type="protein sequence ID" value="GIZ01459.1"/>
    <property type="molecule type" value="Genomic_DNA"/>
</dbReference>
<dbReference type="PANTHER" id="PTHR46005:SF4">
    <property type="entry name" value="RHO GTPASE-ACTIVATING PROTEIN 190"/>
    <property type="match status" value="1"/>
</dbReference>
<comment type="caution">
    <text evidence="3">The sequence shown here is derived from an EMBL/GenBank/DDBJ whole genome shotgun (WGS) entry which is preliminary data.</text>
</comment>
<evidence type="ECO:0000313" key="3">
    <source>
        <dbReference type="EMBL" id="GIZ01459.1"/>
    </source>
</evidence>
<proteinExistence type="predicted"/>
<dbReference type="InterPro" id="IPR051978">
    <property type="entry name" value="Rho-GAP_domain"/>
</dbReference>
<dbReference type="PANTHER" id="PTHR46005">
    <property type="entry name" value="RHO GTPASE-ACTIVATING PROTEIN 190"/>
    <property type="match status" value="1"/>
</dbReference>
<sequence>MLVCLKIPFRTSDFLPHGCFCVYSNHQTLNILEICPFLDVSCPDDTADQRFDVASLVTALQSLIESIQRRAGLLQIYHTLPEQAINPDIRIIMCMLCGDPYSVDHVLGPLLSHQCCFVTTPHTITLETYLAKSPLATLSAFSMNIPNIPIQILAVTETGSANAFFSSDLSHQLITEGNAVADKLQAHFMTSSSTSQQNCILHTLFSKKYGKGNHKLKRHSVLKIQIIQLVVEHQCHLPVPSRQESYHLRSGSLEDGGDSEGLYEQLPVESGHGPDDGSISPTGFIDGPPLSPSDDSDLYASVFNQENGEHLVKPSQIKNRRSLQAELYRQSFPSTESLDRSVSMKSRDNNGPPPPLPPSRHERDPNSGIDLAYPPPTLDTFTGNASPPPSYHSQVHYSPRLPPHPLPLPSSFLKSCGIGMPSTPSAPSLSHTSSGQGSRIPDDLDGSDSITDDDDTISSGLSGDYFNFYLLDLILPSI</sequence>
<feature type="region of interest" description="Disordered" evidence="1">
    <location>
        <begin position="241"/>
        <end position="298"/>
    </location>
</feature>
<dbReference type="GO" id="GO:0007266">
    <property type="term" value="P:Rho protein signal transduction"/>
    <property type="evidence" value="ECO:0007669"/>
    <property type="project" value="TreeGrafter"/>
</dbReference>
<keyword evidence="4" id="KW-1185">Reference proteome</keyword>
<feature type="domain" description="Rho GTPase-activating protein pG1 and pG2" evidence="2">
    <location>
        <begin position="35"/>
        <end position="120"/>
    </location>
</feature>
<dbReference type="Pfam" id="PF19518">
    <property type="entry name" value="RhoGAP_pG1_pG2"/>
    <property type="match status" value="2"/>
</dbReference>
<dbReference type="GO" id="GO:0005096">
    <property type="term" value="F:GTPase activator activity"/>
    <property type="evidence" value="ECO:0007669"/>
    <property type="project" value="TreeGrafter"/>
</dbReference>
<name>A0AAV4Y3I5_CAEEX</name>
<evidence type="ECO:0000256" key="1">
    <source>
        <dbReference type="SAM" id="MobiDB-lite"/>
    </source>
</evidence>
<feature type="compositionally biased region" description="Acidic residues" evidence="1">
    <location>
        <begin position="443"/>
        <end position="452"/>
    </location>
</feature>
<feature type="compositionally biased region" description="Polar residues" evidence="1">
    <location>
        <begin position="422"/>
        <end position="437"/>
    </location>
</feature>
<dbReference type="InterPro" id="IPR045786">
    <property type="entry name" value="RhoGAP_pG1_pG2"/>
</dbReference>
<dbReference type="GO" id="GO:0008361">
    <property type="term" value="P:regulation of cell size"/>
    <property type="evidence" value="ECO:0007669"/>
    <property type="project" value="TreeGrafter"/>
</dbReference>
<feature type="region of interest" description="Disordered" evidence="1">
    <location>
        <begin position="328"/>
        <end position="398"/>
    </location>
</feature>
<feature type="compositionally biased region" description="Polar residues" evidence="1">
    <location>
        <begin position="379"/>
        <end position="396"/>
    </location>
</feature>
<dbReference type="GO" id="GO:0005829">
    <property type="term" value="C:cytosol"/>
    <property type="evidence" value="ECO:0007669"/>
    <property type="project" value="TreeGrafter"/>
</dbReference>
<dbReference type="GO" id="GO:0050770">
    <property type="term" value="P:regulation of axonogenesis"/>
    <property type="evidence" value="ECO:0007669"/>
    <property type="project" value="TreeGrafter"/>
</dbReference>
<gene>
    <name evidence="3" type="primary">RhoGAPp190</name>
    <name evidence="3" type="ORF">CEXT_393141</name>
</gene>
<protein>
    <submittedName>
        <fullName evidence="3">Rho GTPase-activating protein 190</fullName>
    </submittedName>
</protein>
<dbReference type="Proteomes" id="UP001054945">
    <property type="component" value="Unassembled WGS sequence"/>
</dbReference>
<evidence type="ECO:0000259" key="2">
    <source>
        <dbReference type="Pfam" id="PF19518"/>
    </source>
</evidence>
<evidence type="ECO:0000313" key="4">
    <source>
        <dbReference type="Proteomes" id="UP001054945"/>
    </source>
</evidence>
<organism evidence="3 4">
    <name type="scientific">Caerostris extrusa</name>
    <name type="common">Bark spider</name>
    <name type="synonym">Caerostris bankana</name>
    <dbReference type="NCBI Taxonomy" id="172846"/>
    <lineage>
        <taxon>Eukaryota</taxon>
        <taxon>Metazoa</taxon>
        <taxon>Ecdysozoa</taxon>
        <taxon>Arthropoda</taxon>
        <taxon>Chelicerata</taxon>
        <taxon>Arachnida</taxon>
        <taxon>Araneae</taxon>
        <taxon>Araneomorphae</taxon>
        <taxon>Entelegynae</taxon>
        <taxon>Araneoidea</taxon>
        <taxon>Araneidae</taxon>
        <taxon>Caerostris</taxon>
    </lineage>
</organism>
<accession>A0AAV4Y3I5</accession>
<reference evidence="3 4" key="1">
    <citation type="submission" date="2021-06" db="EMBL/GenBank/DDBJ databases">
        <title>Caerostris extrusa draft genome.</title>
        <authorList>
            <person name="Kono N."/>
            <person name="Arakawa K."/>
        </authorList>
    </citation>
    <scope>NUCLEOTIDE SEQUENCE [LARGE SCALE GENOMIC DNA]</scope>
</reference>